<dbReference type="Proteomes" id="UP000053758">
    <property type="component" value="Unassembled WGS sequence"/>
</dbReference>
<reference evidence="2" key="1">
    <citation type="journal article" date="2014" name="Genome Announc.">
        <title>Draft Genome Sequence of the Yeast Pseudozyma antarctica Type Strain JCM10317, a Producer of the Glycolipid Biosurfactants, Mannosylerythritol Lipids.</title>
        <authorList>
            <person name="Saika A."/>
            <person name="Koike H."/>
            <person name="Hori T."/>
            <person name="Fukuoka T."/>
            <person name="Sato S."/>
            <person name="Habe H."/>
            <person name="Kitamoto D."/>
            <person name="Morita T."/>
        </authorList>
    </citation>
    <scope>NUCLEOTIDE SEQUENCE [LARGE SCALE GENOMIC DNA]</scope>
    <source>
        <strain evidence="2">JCM 10317</strain>
    </source>
</reference>
<dbReference type="OrthoDB" id="10273669at2759"/>
<evidence type="ECO:0000313" key="2">
    <source>
        <dbReference type="Proteomes" id="UP000053758"/>
    </source>
</evidence>
<sequence length="104" mass="11876">MWHRDSGCFTTEDWVNDLVARHDVDQTSTAPVSFESLHLIQEHQAAQLEHEAFQIPGCESILYSDFVIDGNHVNARIEFDVPQLMLAPTLELISRLPGWITINF</sequence>
<organism evidence="1 2">
    <name type="scientific">Pseudozyma antarctica</name>
    <name type="common">Yeast</name>
    <name type="synonym">Candida antarctica</name>
    <dbReference type="NCBI Taxonomy" id="84753"/>
    <lineage>
        <taxon>Eukaryota</taxon>
        <taxon>Fungi</taxon>
        <taxon>Dikarya</taxon>
        <taxon>Basidiomycota</taxon>
        <taxon>Ustilaginomycotina</taxon>
        <taxon>Ustilaginomycetes</taxon>
        <taxon>Ustilaginales</taxon>
        <taxon>Ustilaginaceae</taxon>
        <taxon>Moesziomyces</taxon>
    </lineage>
</organism>
<protein>
    <submittedName>
        <fullName evidence="1">Uncharacterized protein</fullName>
    </submittedName>
</protein>
<accession>A0A081CCE3</accession>
<dbReference type="EMBL" id="DF830072">
    <property type="protein sequence ID" value="GAK64339.1"/>
    <property type="molecule type" value="Genomic_DNA"/>
</dbReference>
<evidence type="ECO:0000313" key="1">
    <source>
        <dbReference type="EMBL" id="GAK64339.1"/>
    </source>
</evidence>
<proteinExistence type="predicted"/>
<dbReference type="GeneID" id="26303339"/>
<dbReference type="RefSeq" id="XP_014657279.1">
    <property type="nucleotide sequence ID" value="XM_014801793.1"/>
</dbReference>
<name>A0A081CCE3_PSEA2</name>
<keyword evidence="2" id="KW-1185">Reference proteome</keyword>
<dbReference type="AlphaFoldDB" id="A0A081CCE3"/>
<dbReference type="HOGENOM" id="CLU_2251209_0_0_1"/>
<gene>
    <name evidence="1" type="ORF">PAN0_005c2552</name>
</gene>